<evidence type="ECO:0000256" key="1">
    <source>
        <dbReference type="SAM" id="MobiDB-lite"/>
    </source>
</evidence>
<reference evidence="2 3" key="1">
    <citation type="submission" date="2024-03" db="EMBL/GenBank/DDBJ databases">
        <title>The Acrasis kona genome and developmental transcriptomes reveal deep origins of eukaryotic multicellular pathways.</title>
        <authorList>
            <person name="Sheikh S."/>
            <person name="Fu C.-J."/>
            <person name="Brown M.W."/>
            <person name="Baldauf S.L."/>
        </authorList>
    </citation>
    <scope>NUCLEOTIDE SEQUENCE [LARGE SCALE GENOMIC DNA]</scope>
    <source>
        <strain evidence="2 3">ATCC MYA-3509</strain>
    </source>
</reference>
<accession>A0AAW2Z0S8</accession>
<evidence type="ECO:0000313" key="2">
    <source>
        <dbReference type="EMBL" id="KAL0483035.1"/>
    </source>
</evidence>
<keyword evidence="3" id="KW-1185">Reference proteome</keyword>
<evidence type="ECO:0000313" key="3">
    <source>
        <dbReference type="Proteomes" id="UP001431209"/>
    </source>
</evidence>
<sequence>MSFDNACLLTTGMGFPIYDTLLSPPEVTEEPFLVLQPPTLFPDTTVNVTSADLDCLPQGIQKQPFEVGDWTVDEMIFDTHPSLFSCTIRTRDSEEDQNVVPSTQYSTIVYQMNLKLNSSTIPFAINKIGPSMLAAKIRIVDTENLNVVNSQGNPVVELTPDQDLIPLEFAKKSHFLVATVKYKLTEVSYHFKNKNFFFLISVHYLANDNNVVLFNARSTGFLSRARRPNKKDRHDETAKPIARSGHKRRREETETLEKKTRVQYSTNNNVDPFSCVLPHTFAGVSRSPAPLEIILRAIESVKDKLSEEQKYNALNIMKDKFCIRSPASVDFLCD</sequence>
<dbReference type="AlphaFoldDB" id="A0AAW2Z0S8"/>
<feature type="region of interest" description="Disordered" evidence="1">
    <location>
        <begin position="224"/>
        <end position="258"/>
    </location>
</feature>
<dbReference type="EMBL" id="JAOPGA020000925">
    <property type="protein sequence ID" value="KAL0483035.1"/>
    <property type="molecule type" value="Genomic_DNA"/>
</dbReference>
<comment type="caution">
    <text evidence="2">The sequence shown here is derived from an EMBL/GenBank/DDBJ whole genome shotgun (WGS) entry which is preliminary data.</text>
</comment>
<dbReference type="Proteomes" id="UP001431209">
    <property type="component" value="Unassembled WGS sequence"/>
</dbReference>
<proteinExistence type="predicted"/>
<protein>
    <submittedName>
        <fullName evidence="2">Uncharacterized protein</fullName>
    </submittedName>
</protein>
<gene>
    <name evidence="2" type="ORF">AKO1_014921</name>
</gene>
<name>A0AAW2Z0S8_9EUKA</name>
<organism evidence="2 3">
    <name type="scientific">Acrasis kona</name>
    <dbReference type="NCBI Taxonomy" id="1008807"/>
    <lineage>
        <taxon>Eukaryota</taxon>
        <taxon>Discoba</taxon>
        <taxon>Heterolobosea</taxon>
        <taxon>Tetramitia</taxon>
        <taxon>Eutetramitia</taxon>
        <taxon>Acrasidae</taxon>
        <taxon>Acrasis</taxon>
    </lineage>
</organism>